<dbReference type="InterPro" id="IPR026893">
    <property type="entry name" value="Tyr/Ser_Pase_IphP-type"/>
</dbReference>
<dbReference type="KEGG" id="ypi:YpsIP31758_0267"/>
<dbReference type="HOGENOM" id="CLU_057546_0_0_6"/>
<dbReference type="GO" id="GO:0004721">
    <property type="term" value="F:phosphoprotein phosphatase activity"/>
    <property type="evidence" value="ECO:0007669"/>
    <property type="project" value="InterPro"/>
</dbReference>
<evidence type="ECO:0008006" key="3">
    <source>
        <dbReference type="Google" id="ProtNLM"/>
    </source>
</evidence>
<organism evidence="1 2">
    <name type="scientific">Yersinia pseudotuberculosis serotype O:1b (strain IP 31758)</name>
    <dbReference type="NCBI Taxonomy" id="349747"/>
    <lineage>
        <taxon>Bacteria</taxon>
        <taxon>Pseudomonadati</taxon>
        <taxon>Pseudomonadota</taxon>
        <taxon>Gammaproteobacteria</taxon>
        <taxon>Enterobacterales</taxon>
        <taxon>Yersiniaceae</taxon>
        <taxon>Yersinia</taxon>
    </lineage>
</organism>
<gene>
    <name evidence="1" type="ordered locus">YpsIP31758_0267</name>
</gene>
<dbReference type="SUPFAM" id="SSF52799">
    <property type="entry name" value="(Phosphotyrosine protein) phosphatases II"/>
    <property type="match status" value="1"/>
</dbReference>
<name>A0A0U1QZG8_YERP3</name>
<sequence>MTTFSHPSLIPLDGGINFRDLGGNLAADGRRIKPGLLFRSGSLDRLSTNDCDFLSHSNVTQIIDYRDADEVQAKPDVLWPGAHYHNIPANPLSSEVNANLEKLTNETLATFDVRAFMFELYHRLPFNSLAYQQLVNLLQNCASTDPVASSVVHSGDVVHGDVVHSDVVHRGIVHRGIVQHCAVGKDRTGVGAALVLFALGADESTVLEDYLLTETTLKPFREHMLAELALKLNDQALAQFTFVLSAREEFIQTALRSIHDRYGSRERWLKHEFGLGSIEREKLQSYFLE</sequence>
<evidence type="ECO:0000313" key="2">
    <source>
        <dbReference type="Proteomes" id="UP000002412"/>
    </source>
</evidence>
<reference evidence="1 2" key="1">
    <citation type="journal article" date="2007" name="PLoS Genet.">
        <title>The complete genome sequence of Yersinia pseudotuberculosis IP31758, the causative agent of Far East scarlet-like fever.</title>
        <authorList>
            <person name="Eppinger M."/>
            <person name="Rosovitz M.J."/>
            <person name="Fricke W.F."/>
            <person name="Rasko D.A."/>
            <person name="Kokorina G."/>
            <person name="Fayolle C."/>
            <person name="Lindler L.E."/>
            <person name="Carniel E."/>
            <person name="Ravel J."/>
        </authorList>
    </citation>
    <scope>NUCLEOTIDE SEQUENCE [LARGE SCALE GENOMIC DNA]</scope>
    <source>
        <strain evidence="1 2">IP 31758</strain>
    </source>
</reference>
<evidence type="ECO:0000313" key="1">
    <source>
        <dbReference type="EMBL" id="ABS48192.1"/>
    </source>
</evidence>
<protein>
    <recommendedName>
        <fullName evidence="3">Tyrosine specific protein phosphatases domain-containing protein</fullName>
    </recommendedName>
</protein>
<dbReference type="InterPro" id="IPR029021">
    <property type="entry name" value="Prot-tyrosine_phosphatase-like"/>
</dbReference>
<dbReference type="AlphaFoldDB" id="A0A0U1QZG8"/>
<dbReference type="Gene3D" id="3.90.190.10">
    <property type="entry name" value="Protein tyrosine phosphatase superfamily"/>
    <property type="match status" value="1"/>
</dbReference>
<dbReference type="Proteomes" id="UP000002412">
    <property type="component" value="Chromosome"/>
</dbReference>
<dbReference type="EMBL" id="CP000720">
    <property type="protein sequence ID" value="ABS48192.1"/>
    <property type="molecule type" value="Genomic_DNA"/>
</dbReference>
<dbReference type="Pfam" id="PF13350">
    <property type="entry name" value="Y_phosphatase3"/>
    <property type="match status" value="2"/>
</dbReference>
<proteinExistence type="predicted"/>
<accession>A0A0U1QZG8</accession>